<dbReference type="Proteomes" id="UP000658980">
    <property type="component" value="Unassembled WGS sequence"/>
</dbReference>
<evidence type="ECO:0000313" key="2">
    <source>
        <dbReference type="Proteomes" id="UP000658980"/>
    </source>
</evidence>
<proteinExistence type="predicted"/>
<reference evidence="1 2" key="1">
    <citation type="submission" date="2020-08" db="EMBL/GenBank/DDBJ databases">
        <title>A Genomic Blueprint of the Chicken Gut Microbiome.</title>
        <authorList>
            <person name="Gilroy R."/>
            <person name="Ravi A."/>
            <person name="Getino M."/>
            <person name="Pursley I."/>
            <person name="Horton D.L."/>
            <person name="Alikhan N.-F."/>
            <person name="Baker D."/>
            <person name="Gharbi K."/>
            <person name="Hall N."/>
            <person name="Watson M."/>
            <person name="Adriaenssens E.M."/>
            <person name="Foster-Nyarko E."/>
            <person name="Jarju S."/>
            <person name="Secka A."/>
            <person name="Antonio M."/>
            <person name="Oren A."/>
            <person name="Chaudhuri R."/>
            <person name="La Ragione R.M."/>
            <person name="Hildebrand F."/>
            <person name="Pallen M.J."/>
        </authorList>
    </citation>
    <scope>NUCLEOTIDE SEQUENCE [LARGE SCALE GENOMIC DNA]</scope>
    <source>
        <strain evidence="1 2">Sa1BUA13</strain>
    </source>
</reference>
<comment type="caution">
    <text evidence="1">The sequence shown here is derived from an EMBL/GenBank/DDBJ whole genome shotgun (WGS) entry which is preliminary data.</text>
</comment>
<dbReference type="EMBL" id="JACSPU010000002">
    <property type="protein sequence ID" value="MBD8014487.1"/>
    <property type="molecule type" value="Genomic_DNA"/>
</dbReference>
<name>A0ABR8WBX0_9BACL</name>
<accession>A0ABR8WBX0</accession>
<organism evidence="1 2">
    <name type="scientific">Planococcus wigleyi</name>
    <dbReference type="NCBI Taxonomy" id="2762216"/>
    <lineage>
        <taxon>Bacteria</taxon>
        <taxon>Bacillati</taxon>
        <taxon>Bacillota</taxon>
        <taxon>Bacilli</taxon>
        <taxon>Bacillales</taxon>
        <taxon>Caryophanaceae</taxon>
        <taxon>Planococcus</taxon>
    </lineage>
</organism>
<protein>
    <submittedName>
        <fullName evidence="1">Uncharacterized protein</fullName>
    </submittedName>
</protein>
<gene>
    <name evidence="1" type="ORF">H9630_06610</name>
</gene>
<evidence type="ECO:0000313" key="1">
    <source>
        <dbReference type="EMBL" id="MBD8014487.1"/>
    </source>
</evidence>
<sequence length="66" mass="7138">MPTVFGNLETWQSYAFAAPRSDNGLENSITIIALQGDSIDGNQTNSNYDAIETFMKSEAVMGYAGL</sequence>
<keyword evidence="2" id="KW-1185">Reference proteome</keyword>
<dbReference type="RefSeq" id="WP_191714715.1">
    <property type="nucleotide sequence ID" value="NZ_JACSPU010000002.1"/>
</dbReference>